<sequence>MPNQSKENFMMKRVLCMMICLAIMLPALVFASNDTVLIGLNVPLSGAYASQGEDQLKAYKLAIKLINDNGGILGKKVVYAIKDTQTKASVARENAKQFIKDGAIMITGGSSSAVAIAQSEECQKAGVVFMAGLTHSNATTGKNGHRHCFRWYNNGHQTAKAMAKILVEKFGKEAKYAYLYANYTWGITVQQSMQNVIEAAGCKTVFKEPTKLGAKSFLSSLLKVKRTNPNVLVLVHFGGDMINCLKQVNKLRLRKSMEIVVPLMELHMAHGVGPEIMQGITTSMCWYHGLSEKFEGSKKFVSEFEKEYNKKPGNAAAAAWVDIFQYADAVKRAEDFDHIKVIKALEGHRFTLLGNEEYFREWDHQGIHPTYVAVGKSPAESKDEWDLFKIIASKPGEEVARTREENPVKLEPLE</sequence>
<reference evidence="5" key="1">
    <citation type="submission" date="2012-11" db="EMBL/GenBank/DDBJ databases">
        <authorList>
            <person name="Lucero-Rivera Y.E."/>
            <person name="Tovar-Ramirez D."/>
        </authorList>
    </citation>
    <scope>NUCLEOTIDE SEQUENCE [LARGE SCALE GENOMIC DNA]</scope>
    <source>
        <strain evidence="5">Araruama</strain>
    </source>
</reference>
<dbReference type="PANTHER" id="PTHR30483">
    <property type="entry name" value="LEUCINE-SPECIFIC-BINDING PROTEIN"/>
    <property type="match status" value="1"/>
</dbReference>
<dbReference type="PANTHER" id="PTHR30483:SF6">
    <property type="entry name" value="PERIPLASMIC BINDING PROTEIN OF ABC TRANSPORTER FOR NATURAL AMINO ACIDS"/>
    <property type="match status" value="1"/>
</dbReference>
<dbReference type="SUPFAM" id="SSF53822">
    <property type="entry name" value="Periplasmic binding protein-like I"/>
    <property type="match status" value="1"/>
</dbReference>
<proteinExistence type="inferred from homology"/>
<accession>A0A1V1PIH6</accession>
<name>A0A1V1PIH6_9BACT</name>
<protein>
    <submittedName>
        <fullName evidence="4">Branched-chain amino acid ABC transporter, periplasmic substrate-binding protein</fullName>
    </submittedName>
</protein>
<dbReference type="InterPro" id="IPR051010">
    <property type="entry name" value="BCAA_transport"/>
</dbReference>
<evidence type="ECO:0000256" key="1">
    <source>
        <dbReference type="ARBA" id="ARBA00010062"/>
    </source>
</evidence>
<dbReference type="InterPro" id="IPR028081">
    <property type="entry name" value="Leu-bd"/>
</dbReference>
<evidence type="ECO:0000259" key="3">
    <source>
        <dbReference type="Pfam" id="PF13458"/>
    </source>
</evidence>
<gene>
    <name evidence="4" type="ORF">OMM_00039</name>
</gene>
<keyword evidence="2" id="KW-0732">Signal</keyword>
<dbReference type="AlphaFoldDB" id="A0A1V1PIH6"/>
<feature type="domain" description="Leucine-binding protein" evidence="3">
    <location>
        <begin position="36"/>
        <end position="374"/>
    </location>
</feature>
<dbReference type="Proteomes" id="UP000189670">
    <property type="component" value="Unassembled WGS sequence"/>
</dbReference>
<dbReference type="CDD" id="cd19987">
    <property type="entry name" value="PBP1_SBP-like"/>
    <property type="match status" value="1"/>
</dbReference>
<comment type="caution">
    <text evidence="4">The sequence shown here is derived from an EMBL/GenBank/DDBJ whole genome shotgun (WGS) entry which is preliminary data.</text>
</comment>
<comment type="similarity">
    <text evidence="1">Belongs to the leucine-binding protein family.</text>
</comment>
<dbReference type="Gene3D" id="3.40.50.2300">
    <property type="match status" value="2"/>
</dbReference>
<organism evidence="4 5">
    <name type="scientific">Candidatus Magnetoglobus multicellularis str. Araruama</name>
    <dbReference type="NCBI Taxonomy" id="890399"/>
    <lineage>
        <taxon>Bacteria</taxon>
        <taxon>Pseudomonadati</taxon>
        <taxon>Thermodesulfobacteriota</taxon>
        <taxon>Desulfobacteria</taxon>
        <taxon>Desulfobacterales</taxon>
        <taxon>Desulfobacteraceae</taxon>
        <taxon>Candidatus Magnetoglobus</taxon>
    </lineage>
</organism>
<dbReference type="EMBL" id="ATBP01000001">
    <property type="protein sequence ID" value="ETR74709.1"/>
    <property type="molecule type" value="Genomic_DNA"/>
</dbReference>
<evidence type="ECO:0000256" key="2">
    <source>
        <dbReference type="ARBA" id="ARBA00022729"/>
    </source>
</evidence>
<evidence type="ECO:0000313" key="4">
    <source>
        <dbReference type="EMBL" id="ETR74709.1"/>
    </source>
</evidence>
<dbReference type="Pfam" id="PF13458">
    <property type="entry name" value="Peripla_BP_6"/>
    <property type="match status" value="1"/>
</dbReference>
<dbReference type="InterPro" id="IPR028082">
    <property type="entry name" value="Peripla_BP_I"/>
</dbReference>
<evidence type="ECO:0000313" key="5">
    <source>
        <dbReference type="Proteomes" id="UP000189670"/>
    </source>
</evidence>